<accession>A0ABX4SG02</accession>
<keyword evidence="1" id="KW-0472">Membrane</keyword>
<comment type="caution">
    <text evidence="2">The sequence shown here is derived from an EMBL/GenBank/DDBJ whole genome shotgun (WGS) entry which is preliminary data.</text>
</comment>
<dbReference type="Proteomes" id="UP000234904">
    <property type="component" value="Unassembled WGS sequence"/>
</dbReference>
<proteinExistence type="predicted"/>
<gene>
    <name evidence="2" type="ORF">CYJ70_05775</name>
</gene>
<reference evidence="2 3" key="1">
    <citation type="submission" date="2017-12" db="EMBL/GenBank/DDBJ databases">
        <title>Phylogenetic diversity of female urinary microbiome.</title>
        <authorList>
            <person name="Thomas-White K."/>
            <person name="Wolfe A.J."/>
        </authorList>
    </citation>
    <scope>NUCLEOTIDE SEQUENCE [LARGE SCALE GENOMIC DNA]</scope>
    <source>
        <strain evidence="2 3">UMB0833</strain>
    </source>
</reference>
<organism evidence="2 3">
    <name type="scientific">Gardnerella pickettii</name>
    <dbReference type="NCBI Taxonomy" id="2914924"/>
    <lineage>
        <taxon>Bacteria</taxon>
        <taxon>Bacillati</taxon>
        <taxon>Actinomycetota</taxon>
        <taxon>Actinomycetes</taxon>
        <taxon>Bifidobacteriales</taxon>
        <taxon>Bifidobacteriaceae</taxon>
        <taxon>Gardnerella</taxon>
    </lineage>
</organism>
<feature type="transmembrane region" description="Helical" evidence="1">
    <location>
        <begin position="584"/>
        <end position="603"/>
    </location>
</feature>
<sequence>MLHDSKKADESKELIQKTRMTTVSNFDSTEQATVWSDIVKQINSDSWNNKDISESKNNVVSFDNLWIGNKTNYKVHSLLHRYPKIRNYFAGIIRTAYLYSPHILITDAELFDGIFFLLFGPKDIADMLTNVVEQDDSNDSSGFNDSFSYSRNPSIIIRGRGNNIFESFLSFFTVKNVKNVKEDNGLENGLENGENSYRLRPLKYCIFGKTLSKETVENNPDICKKLTHNLNIAKGDVSLDCVKKQVQSVADAFEEIFEKHDLGKDGSKSCGKYDFLAQRWYEWIEACENGLVKYEKNENFEKFKGIFVSLAEKNSKIILNACKEEAIRLSALQKISANKGHSKSSNTLMEQYKFFEDIILKLVNPEYCGRSKAFNFIDEESKRLEDFNKVILESTAKNNAVEDESLDSNSKTNKYCTQKMLKDWYQFVYLRAISMTLDAYMTTVNAKENSYAQVAYKYDANSGKKLADGHKSIFNFYCKCNPKESIALAGEITSVIGGMPNSVFANFCYKSQTAIKKWRACGPQTSFKKQKKYGLNIAYLVDKAKEDDDIEKDRKDIFKGFIGVVLFAFISVLCDKALFNDSSIPVYFIILISWIVSILPEALNMFNWIKRTHTACKTIVFFAS</sequence>
<evidence type="ECO:0000313" key="3">
    <source>
        <dbReference type="Proteomes" id="UP000234904"/>
    </source>
</evidence>
<evidence type="ECO:0000256" key="1">
    <source>
        <dbReference type="SAM" id="Phobius"/>
    </source>
</evidence>
<keyword evidence="1" id="KW-0812">Transmembrane</keyword>
<dbReference type="EMBL" id="PKJE01000004">
    <property type="protein sequence ID" value="PKZ52892.1"/>
    <property type="molecule type" value="Genomic_DNA"/>
</dbReference>
<name>A0ABX4SG02_9BIFI</name>
<evidence type="ECO:0000313" key="2">
    <source>
        <dbReference type="EMBL" id="PKZ52892.1"/>
    </source>
</evidence>
<dbReference type="RefSeq" id="WP_101889729.1">
    <property type="nucleotide sequence ID" value="NZ_PKJE01000004.1"/>
</dbReference>
<keyword evidence="1" id="KW-1133">Transmembrane helix</keyword>
<protein>
    <submittedName>
        <fullName evidence="2">Uncharacterized protein</fullName>
    </submittedName>
</protein>
<keyword evidence="3" id="KW-1185">Reference proteome</keyword>
<feature type="transmembrane region" description="Helical" evidence="1">
    <location>
        <begin position="560"/>
        <end position="578"/>
    </location>
</feature>